<dbReference type="GO" id="GO:0008278">
    <property type="term" value="C:cohesin complex"/>
    <property type="evidence" value="ECO:0007669"/>
    <property type="project" value="TreeGrafter"/>
</dbReference>
<evidence type="ECO:0000256" key="1">
    <source>
        <dbReference type="ARBA" id="ARBA00005486"/>
    </source>
</evidence>
<keyword evidence="3" id="KW-1185">Reference proteome</keyword>
<dbReference type="Pfam" id="PF08514">
    <property type="entry name" value="STAG"/>
    <property type="match status" value="1"/>
</dbReference>
<evidence type="ECO:0000259" key="2">
    <source>
        <dbReference type="PROSITE" id="PS51425"/>
    </source>
</evidence>
<dbReference type="GO" id="GO:0005634">
    <property type="term" value="C:nucleus"/>
    <property type="evidence" value="ECO:0007669"/>
    <property type="project" value="TreeGrafter"/>
</dbReference>
<comment type="similarity">
    <text evidence="1">Belongs to the SCC3 family.</text>
</comment>
<dbReference type="STRING" id="451379.A0A158R3Y3"/>
<dbReference type="InterPro" id="IPR039662">
    <property type="entry name" value="Cohesin_Scc3/SA"/>
</dbReference>
<accession>A0A158R3Y3</accession>
<dbReference type="GO" id="GO:0007062">
    <property type="term" value="P:sister chromatid cohesion"/>
    <property type="evidence" value="ECO:0007669"/>
    <property type="project" value="UniProtKB-ARBA"/>
</dbReference>
<dbReference type="InterPro" id="IPR020839">
    <property type="entry name" value="SCD"/>
</dbReference>
<dbReference type="Pfam" id="PF21581">
    <property type="entry name" value="SCD"/>
    <property type="match status" value="1"/>
</dbReference>
<reference evidence="4" key="1">
    <citation type="submission" date="2016-04" db="UniProtKB">
        <authorList>
            <consortium name="WormBaseParasite"/>
        </authorList>
    </citation>
    <scope>IDENTIFICATION</scope>
</reference>
<name>A0A158R3Y3_9BILA</name>
<dbReference type="PROSITE" id="PS51425">
    <property type="entry name" value="SCD"/>
    <property type="match status" value="1"/>
</dbReference>
<evidence type="ECO:0000313" key="4">
    <source>
        <dbReference type="WBParaSite" id="SMUV_0000075301-mRNA-1"/>
    </source>
</evidence>
<dbReference type="GO" id="GO:0003682">
    <property type="term" value="F:chromatin binding"/>
    <property type="evidence" value="ECO:0007669"/>
    <property type="project" value="TreeGrafter"/>
</dbReference>
<feature type="domain" description="SCD" evidence="2">
    <location>
        <begin position="241"/>
        <end position="326"/>
    </location>
</feature>
<dbReference type="AlphaFoldDB" id="A0A158R3Y3"/>
<sequence>MSKVTKNKSQSQHNDTTLDLTWISIDQTVEDIPLNDSLVKSRKGNAEKRSLSSEDNDAVFSSLSDMLSSQYSFEVVLSCWIEKYSSEKEKGVMLLFQSLLSYCGMELQLSHSEIRAKNYESILEKLQSGPCNKCSFSSEKTREESKAIITNFLSVLIRKTKAHYLFDDYLLPNLIIFLVALSKIHLRHFRHIGTFIALKVIDVLLDIEKELRKMKQSYAKEVEDRIISITKAVDEIFSNVFAVRYRDVLSEIRMLCIDKLTQWLSFMPEKFLSVDFLKFIVWSLTDEVSAIRFNCLSTLLMVCVQNKISPEINCYLSSIEGLLFSRIYDVDAKVASLASCFLVEMERQVNLLILCNSAGFLETTYAKKICSLVFCNVLEIAISAGKLLMIQLSKSFYVGELTTAAENFSDDKKLLLAIAHYYANSEYKGRADLLVDSISESYAILWKLDHMAELLLIDKSSLLSLENAEQFFLGYRPDRSKKQKSHCLPAKLEDYPFDVNKLVSATASLIKKILKEVLDALNGVAKAQVNGSLESIFTCSMVSDATQELINLYLPKLKKKLVDLCKLRNVSEKEISEFLFSSQICSFLIRFMDCYDQTLWKFIDKALNKISRNIPFNLCVQLLHLQFVMLCWELRMIYTKELSQEERIEVAEKLKVHENSYLESVCYFFTLMSEGSNEILDIFIQWLTVRYDFSLDELGLVPLNKLQKGLFTNILNRWRLFPENVEKNHHLIVNISELFLKNCISVADAWILFCNYEKHNRETKDLLQKIMLKMAALDCYGFAKSLSQSLTTRFSEACSENISTVLDLANDFAKFLRINFHKTQMSEMASLIMKDGLIFAFTEASNRIKYLDILSTFGMLLSRTYQKSIVAFLEGLAGQEMMDRQCYGSLLESLSFSKSD</sequence>
<dbReference type="PANTHER" id="PTHR11199:SF0">
    <property type="entry name" value="LD34181P-RELATED"/>
    <property type="match status" value="1"/>
</dbReference>
<dbReference type="Proteomes" id="UP000046393">
    <property type="component" value="Unplaced"/>
</dbReference>
<dbReference type="InterPro" id="IPR016024">
    <property type="entry name" value="ARM-type_fold"/>
</dbReference>
<dbReference type="PANTHER" id="PTHR11199">
    <property type="entry name" value="STROMAL ANTIGEN"/>
    <property type="match status" value="1"/>
</dbReference>
<dbReference type="InterPro" id="IPR013721">
    <property type="entry name" value="STAG"/>
</dbReference>
<dbReference type="WBParaSite" id="SMUV_0000075301-mRNA-1">
    <property type="protein sequence ID" value="SMUV_0000075301-mRNA-1"/>
    <property type="gene ID" value="SMUV_0000075301"/>
</dbReference>
<protein>
    <submittedName>
        <fullName evidence="4">SCD domain-containing protein</fullName>
    </submittedName>
</protein>
<organism evidence="3 4">
    <name type="scientific">Syphacia muris</name>
    <dbReference type="NCBI Taxonomy" id="451379"/>
    <lineage>
        <taxon>Eukaryota</taxon>
        <taxon>Metazoa</taxon>
        <taxon>Ecdysozoa</taxon>
        <taxon>Nematoda</taxon>
        <taxon>Chromadorea</taxon>
        <taxon>Rhabditida</taxon>
        <taxon>Spirurina</taxon>
        <taxon>Oxyuridomorpha</taxon>
        <taxon>Oxyuroidea</taxon>
        <taxon>Oxyuridae</taxon>
        <taxon>Syphacia</taxon>
    </lineage>
</organism>
<evidence type="ECO:0000313" key="3">
    <source>
        <dbReference type="Proteomes" id="UP000046393"/>
    </source>
</evidence>
<dbReference type="SUPFAM" id="SSF48371">
    <property type="entry name" value="ARM repeat"/>
    <property type="match status" value="1"/>
</dbReference>
<dbReference type="GO" id="GO:0000785">
    <property type="term" value="C:chromatin"/>
    <property type="evidence" value="ECO:0007669"/>
    <property type="project" value="TreeGrafter"/>
</dbReference>
<proteinExistence type="inferred from homology"/>